<dbReference type="AlphaFoldDB" id="A0A9P4K880"/>
<dbReference type="EMBL" id="ML986616">
    <property type="protein sequence ID" value="KAF2264412.1"/>
    <property type="molecule type" value="Genomic_DNA"/>
</dbReference>
<gene>
    <name evidence="1" type="ORF">CC78DRAFT_533274</name>
</gene>
<dbReference type="Proteomes" id="UP000800093">
    <property type="component" value="Unassembled WGS sequence"/>
</dbReference>
<reference evidence="2" key="1">
    <citation type="journal article" date="2020" name="Stud. Mycol.">
        <title>101 Dothideomycetes genomes: A test case for predicting lifestyles and emergence of pathogens.</title>
        <authorList>
            <person name="Haridas S."/>
            <person name="Albert R."/>
            <person name="Binder M."/>
            <person name="Bloem J."/>
            <person name="LaButti K."/>
            <person name="Salamov A."/>
            <person name="Andreopoulos B."/>
            <person name="Baker S."/>
            <person name="Barry K."/>
            <person name="Bills G."/>
            <person name="Bluhm B."/>
            <person name="Cannon C."/>
            <person name="Castanera R."/>
            <person name="Culley D."/>
            <person name="Daum C."/>
            <person name="Ezra D."/>
            <person name="Gonzalez J."/>
            <person name="Henrissat B."/>
            <person name="Kuo A."/>
            <person name="Liang C."/>
            <person name="Lipzen A."/>
            <person name="Lutzoni F."/>
            <person name="Magnuson J."/>
            <person name="Mondo S."/>
            <person name="Nolan M."/>
            <person name="Ohm R."/>
            <person name="Pangilinan J."/>
            <person name="Park H.-J."/>
            <person name="Ramirez L."/>
            <person name="Alfaro M."/>
            <person name="Sun H."/>
            <person name="Tritt A."/>
            <person name="Yoshinaga Y."/>
            <person name="Zwiers L.-H."/>
            <person name="Turgeon B."/>
            <person name="Goodwin S."/>
            <person name="Spatafora J."/>
            <person name="Crous P."/>
            <person name="Grigoriev I."/>
        </authorList>
    </citation>
    <scope>NUCLEOTIDE SEQUENCE [LARGE SCALE GENOMIC DNA]</scope>
    <source>
        <strain evidence="2">CBS 304.66</strain>
    </source>
</reference>
<comment type="caution">
    <text evidence="1">The sequence shown here is derived from an EMBL/GenBank/DDBJ whole genome shotgun (WGS) entry which is preliminary data.</text>
</comment>
<evidence type="ECO:0000313" key="2">
    <source>
        <dbReference type="Proteomes" id="UP000800093"/>
    </source>
</evidence>
<proteinExistence type="predicted"/>
<evidence type="ECO:0000313" key="1">
    <source>
        <dbReference type="EMBL" id="KAF2264412.1"/>
    </source>
</evidence>
<keyword evidence="2" id="KW-1185">Reference proteome</keyword>
<protein>
    <submittedName>
        <fullName evidence="1">Uncharacterized protein</fullName>
    </submittedName>
</protein>
<organism evidence="1 2">
    <name type="scientific">Lojkania enalia</name>
    <dbReference type="NCBI Taxonomy" id="147567"/>
    <lineage>
        <taxon>Eukaryota</taxon>
        <taxon>Fungi</taxon>
        <taxon>Dikarya</taxon>
        <taxon>Ascomycota</taxon>
        <taxon>Pezizomycotina</taxon>
        <taxon>Dothideomycetes</taxon>
        <taxon>Pleosporomycetidae</taxon>
        <taxon>Pleosporales</taxon>
        <taxon>Pleosporales incertae sedis</taxon>
        <taxon>Lojkania</taxon>
    </lineage>
</organism>
<accession>A0A9P4K880</accession>
<sequence>MHRVLMWKTTPASLNGETAAVPSWKSLLVVASSPAGASRSILDVGIYRVVAARFGPFDMTMLYLAQALKTYVPNNASH</sequence>
<name>A0A9P4K880_9PLEO</name>